<name>A0A0C2YJN8_9AGAM</name>
<dbReference type="InParanoid" id="A0A0C2YJN8"/>
<organism evidence="1 2">
    <name type="scientific">Scleroderma citrinum Foug A</name>
    <dbReference type="NCBI Taxonomy" id="1036808"/>
    <lineage>
        <taxon>Eukaryota</taxon>
        <taxon>Fungi</taxon>
        <taxon>Dikarya</taxon>
        <taxon>Basidiomycota</taxon>
        <taxon>Agaricomycotina</taxon>
        <taxon>Agaricomycetes</taxon>
        <taxon>Agaricomycetidae</taxon>
        <taxon>Boletales</taxon>
        <taxon>Sclerodermatineae</taxon>
        <taxon>Sclerodermataceae</taxon>
        <taxon>Scleroderma</taxon>
    </lineage>
</organism>
<dbReference type="EMBL" id="KN822895">
    <property type="protein sequence ID" value="KIM49978.1"/>
    <property type="molecule type" value="Genomic_DNA"/>
</dbReference>
<keyword evidence="2" id="KW-1185">Reference proteome</keyword>
<evidence type="ECO:0000313" key="1">
    <source>
        <dbReference type="EMBL" id="KIM49978.1"/>
    </source>
</evidence>
<reference evidence="1 2" key="1">
    <citation type="submission" date="2014-04" db="EMBL/GenBank/DDBJ databases">
        <authorList>
            <consortium name="DOE Joint Genome Institute"/>
            <person name="Kuo A."/>
            <person name="Kohler A."/>
            <person name="Nagy L.G."/>
            <person name="Floudas D."/>
            <person name="Copeland A."/>
            <person name="Barry K.W."/>
            <person name="Cichocki N."/>
            <person name="Veneault-Fourrey C."/>
            <person name="LaButti K."/>
            <person name="Lindquist E.A."/>
            <person name="Lipzen A."/>
            <person name="Lundell T."/>
            <person name="Morin E."/>
            <person name="Murat C."/>
            <person name="Sun H."/>
            <person name="Tunlid A."/>
            <person name="Henrissat B."/>
            <person name="Grigoriev I.V."/>
            <person name="Hibbett D.S."/>
            <person name="Martin F."/>
            <person name="Nordberg H.P."/>
            <person name="Cantor M.N."/>
            <person name="Hua S.X."/>
        </authorList>
    </citation>
    <scope>NUCLEOTIDE SEQUENCE [LARGE SCALE GENOMIC DNA]</scope>
    <source>
        <strain evidence="1 2">Foug A</strain>
    </source>
</reference>
<protein>
    <submittedName>
        <fullName evidence="1">Uncharacterized protein</fullName>
    </submittedName>
</protein>
<reference evidence="2" key="2">
    <citation type="submission" date="2015-01" db="EMBL/GenBank/DDBJ databases">
        <title>Evolutionary Origins and Diversification of the Mycorrhizal Mutualists.</title>
        <authorList>
            <consortium name="DOE Joint Genome Institute"/>
            <consortium name="Mycorrhizal Genomics Consortium"/>
            <person name="Kohler A."/>
            <person name="Kuo A."/>
            <person name="Nagy L.G."/>
            <person name="Floudas D."/>
            <person name="Copeland A."/>
            <person name="Barry K.W."/>
            <person name="Cichocki N."/>
            <person name="Veneault-Fourrey C."/>
            <person name="LaButti K."/>
            <person name="Lindquist E.A."/>
            <person name="Lipzen A."/>
            <person name="Lundell T."/>
            <person name="Morin E."/>
            <person name="Murat C."/>
            <person name="Riley R."/>
            <person name="Ohm R."/>
            <person name="Sun H."/>
            <person name="Tunlid A."/>
            <person name="Henrissat B."/>
            <person name="Grigoriev I.V."/>
            <person name="Hibbett D.S."/>
            <person name="Martin F."/>
        </authorList>
    </citation>
    <scope>NUCLEOTIDE SEQUENCE [LARGE SCALE GENOMIC DNA]</scope>
    <source>
        <strain evidence="2">Foug A</strain>
    </source>
</reference>
<evidence type="ECO:0000313" key="2">
    <source>
        <dbReference type="Proteomes" id="UP000053989"/>
    </source>
</evidence>
<dbReference type="HOGENOM" id="CLU_2832699_0_0_1"/>
<gene>
    <name evidence="1" type="ORF">SCLCIDRAFT_1225508</name>
</gene>
<dbReference type="Proteomes" id="UP000053989">
    <property type="component" value="Unassembled WGS sequence"/>
</dbReference>
<dbReference type="AlphaFoldDB" id="A0A0C2YJN8"/>
<proteinExistence type="predicted"/>
<accession>A0A0C2YJN8</accession>
<sequence>MQNVLQSRVISRTPTDEISSTVTLSCDTYCAEKVAEMHLAIGFPASTASLLKLLPAYCHGGPHMNN</sequence>